<dbReference type="InterPro" id="IPR029045">
    <property type="entry name" value="ClpP/crotonase-like_dom_sf"/>
</dbReference>
<proteinExistence type="predicted"/>
<keyword evidence="1" id="KW-0378">Hydrolase</keyword>
<name>A0AAD9Q5L5_ACRCE</name>
<dbReference type="GO" id="GO:0051117">
    <property type="term" value="F:ATPase binding"/>
    <property type="evidence" value="ECO:0007669"/>
    <property type="project" value="TreeGrafter"/>
</dbReference>
<keyword evidence="2" id="KW-1185">Reference proteome</keyword>
<dbReference type="Pfam" id="PF00574">
    <property type="entry name" value="CLP_protease"/>
    <property type="match status" value="1"/>
</dbReference>
<dbReference type="Proteomes" id="UP001249851">
    <property type="component" value="Unassembled WGS sequence"/>
</dbReference>
<gene>
    <name evidence="1" type="ORF">P5673_023460</name>
</gene>
<dbReference type="PANTHER" id="PTHR10381:SF11">
    <property type="entry name" value="ATP-DEPENDENT CLP PROTEASE PROTEOLYTIC SUBUNIT, MITOCHONDRIAL"/>
    <property type="match status" value="1"/>
</dbReference>
<evidence type="ECO:0000313" key="2">
    <source>
        <dbReference type="Proteomes" id="UP001249851"/>
    </source>
</evidence>
<dbReference type="InterPro" id="IPR023562">
    <property type="entry name" value="ClpP/TepA"/>
</dbReference>
<dbReference type="Gene3D" id="3.90.226.10">
    <property type="entry name" value="2-enoyl-CoA Hydratase, Chain A, domain 1"/>
    <property type="match status" value="1"/>
</dbReference>
<dbReference type="GO" id="GO:0006515">
    <property type="term" value="P:protein quality control for misfolded or incompletely synthesized proteins"/>
    <property type="evidence" value="ECO:0007669"/>
    <property type="project" value="TreeGrafter"/>
</dbReference>
<dbReference type="AlphaFoldDB" id="A0AAD9Q5L5"/>
<evidence type="ECO:0000313" key="1">
    <source>
        <dbReference type="EMBL" id="KAK2555101.1"/>
    </source>
</evidence>
<protein>
    <submittedName>
        <fullName evidence="1">ATP-dependent Clp protease proteolytic subunit</fullName>
    </submittedName>
</protein>
<reference evidence="1" key="2">
    <citation type="journal article" date="2023" name="Science">
        <title>Genomic signatures of disease resistance in endangered staghorn corals.</title>
        <authorList>
            <person name="Vollmer S.V."/>
            <person name="Selwyn J.D."/>
            <person name="Despard B.A."/>
            <person name="Roesel C.L."/>
        </authorList>
    </citation>
    <scope>NUCLEOTIDE SEQUENCE</scope>
    <source>
        <strain evidence="1">K2</strain>
    </source>
</reference>
<keyword evidence="1" id="KW-0645">Protease</keyword>
<sequence>MTCNTLLLKFQGQATDIAIQAEEILNLKKLINNIYVKHTGQPIDVIENALERDKFMSPDEARAFGLIDKVLSHPPSMNDTSSSDVVEPDS</sequence>
<reference evidence="1" key="1">
    <citation type="journal article" date="2023" name="G3 (Bethesda)">
        <title>Whole genome assembly and annotation of the endangered Caribbean coral Acropora cervicornis.</title>
        <authorList>
            <person name="Selwyn J.D."/>
            <person name="Vollmer S.V."/>
        </authorList>
    </citation>
    <scope>NUCLEOTIDE SEQUENCE</scope>
    <source>
        <strain evidence="1">K2</strain>
    </source>
</reference>
<organism evidence="1 2">
    <name type="scientific">Acropora cervicornis</name>
    <name type="common">Staghorn coral</name>
    <dbReference type="NCBI Taxonomy" id="6130"/>
    <lineage>
        <taxon>Eukaryota</taxon>
        <taxon>Metazoa</taxon>
        <taxon>Cnidaria</taxon>
        <taxon>Anthozoa</taxon>
        <taxon>Hexacorallia</taxon>
        <taxon>Scleractinia</taxon>
        <taxon>Astrocoeniina</taxon>
        <taxon>Acroporidae</taxon>
        <taxon>Acropora</taxon>
    </lineage>
</organism>
<dbReference type="EMBL" id="JARQWQ010000065">
    <property type="protein sequence ID" value="KAK2555101.1"/>
    <property type="molecule type" value="Genomic_DNA"/>
</dbReference>
<dbReference type="PANTHER" id="PTHR10381">
    <property type="entry name" value="ATP-DEPENDENT CLP PROTEASE PROTEOLYTIC SUBUNIT"/>
    <property type="match status" value="1"/>
</dbReference>
<dbReference type="GO" id="GO:0004252">
    <property type="term" value="F:serine-type endopeptidase activity"/>
    <property type="evidence" value="ECO:0007669"/>
    <property type="project" value="TreeGrafter"/>
</dbReference>
<dbReference type="GO" id="GO:0009368">
    <property type="term" value="C:endopeptidase Clp complex"/>
    <property type="evidence" value="ECO:0007669"/>
    <property type="project" value="TreeGrafter"/>
</dbReference>
<dbReference type="GO" id="GO:0004176">
    <property type="term" value="F:ATP-dependent peptidase activity"/>
    <property type="evidence" value="ECO:0007669"/>
    <property type="project" value="TreeGrafter"/>
</dbReference>
<dbReference type="SUPFAM" id="SSF52096">
    <property type="entry name" value="ClpP/crotonase"/>
    <property type="match status" value="1"/>
</dbReference>
<accession>A0AAD9Q5L5</accession>
<comment type="caution">
    <text evidence="1">The sequence shown here is derived from an EMBL/GenBank/DDBJ whole genome shotgun (WGS) entry which is preliminary data.</text>
</comment>